<dbReference type="AlphaFoldDB" id="A0A644Y5A3"/>
<gene>
    <name evidence="2" type="ORF">SDC9_69963</name>
</gene>
<protein>
    <submittedName>
        <fullName evidence="2">Uncharacterized protein</fullName>
    </submittedName>
</protein>
<accession>A0A644Y5A3</accession>
<dbReference type="EMBL" id="VSSQ01004044">
    <property type="protein sequence ID" value="MPM23489.1"/>
    <property type="molecule type" value="Genomic_DNA"/>
</dbReference>
<feature type="compositionally biased region" description="Basic and acidic residues" evidence="1">
    <location>
        <begin position="77"/>
        <end position="93"/>
    </location>
</feature>
<evidence type="ECO:0000313" key="2">
    <source>
        <dbReference type="EMBL" id="MPM23489.1"/>
    </source>
</evidence>
<organism evidence="2">
    <name type="scientific">bioreactor metagenome</name>
    <dbReference type="NCBI Taxonomy" id="1076179"/>
    <lineage>
        <taxon>unclassified sequences</taxon>
        <taxon>metagenomes</taxon>
        <taxon>ecological metagenomes</taxon>
    </lineage>
</organism>
<proteinExistence type="predicted"/>
<reference evidence="2" key="1">
    <citation type="submission" date="2019-08" db="EMBL/GenBank/DDBJ databases">
        <authorList>
            <person name="Kucharzyk K."/>
            <person name="Murdoch R.W."/>
            <person name="Higgins S."/>
            <person name="Loffler F."/>
        </authorList>
    </citation>
    <scope>NUCLEOTIDE SEQUENCE</scope>
</reference>
<evidence type="ECO:0000256" key="1">
    <source>
        <dbReference type="SAM" id="MobiDB-lite"/>
    </source>
</evidence>
<name>A0A644Y5A3_9ZZZZ</name>
<sequence length="238" mass="25891">MGYIGDKAITRAIQILTFHLHGSQPLRQNIQRLGKLPDLVGRADAGLGLVVSVRKRQRSGFHPGQRAGKTIRKKECRHSGEEKRRGAADDQRKHSLRNRIIHAACGCMQQNRAGNGVSVVNGHTHRQRVHAQQAGKLGSVGLFSGKNSGDNLPGVFGQVVIMDRVLFGAAGGDVEIFIHDPHVGQGQFVQKTQIRAIAAHGAPLKRGKRVGDGHSLLLHGHAVDFDRVLPEEHKEYAA</sequence>
<feature type="region of interest" description="Disordered" evidence="1">
    <location>
        <begin position="58"/>
        <end position="94"/>
    </location>
</feature>
<comment type="caution">
    <text evidence="2">The sequence shown here is derived from an EMBL/GenBank/DDBJ whole genome shotgun (WGS) entry which is preliminary data.</text>
</comment>